<evidence type="ECO:0000256" key="9">
    <source>
        <dbReference type="ARBA" id="ARBA00048048"/>
    </source>
</evidence>
<evidence type="ECO:0000313" key="12">
    <source>
        <dbReference type="EMBL" id="PHH65941.1"/>
    </source>
</evidence>
<evidence type="ECO:0000256" key="2">
    <source>
        <dbReference type="ARBA" id="ARBA00022679"/>
    </source>
</evidence>
<dbReference type="PROSITE" id="PS50216">
    <property type="entry name" value="DHHC"/>
    <property type="match status" value="1"/>
</dbReference>
<feature type="transmembrane region" description="Helical" evidence="10">
    <location>
        <begin position="109"/>
        <end position="133"/>
    </location>
</feature>
<dbReference type="InterPro" id="IPR039859">
    <property type="entry name" value="PFA4/ZDH16/20/ERF2-like"/>
</dbReference>
<dbReference type="PANTHER" id="PTHR22883:SF288">
    <property type="entry name" value="PALMITOYLTRANSFERASE SWF1"/>
    <property type="match status" value="1"/>
</dbReference>
<dbReference type="Pfam" id="PF01529">
    <property type="entry name" value="DHHC"/>
    <property type="match status" value="1"/>
</dbReference>
<evidence type="ECO:0000256" key="1">
    <source>
        <dbReference type="ARBA" id="ARBA00004141"/>
    </source>
</evidence>
<gene>
    <name evidence="12" type="ORF">CDD81_889</name>
</gene>
<comment type="domain">
    <text evidence="10">The DHHC domain is required for palmitoyltransferase activity.</text>
</comment>
<dbReference type="GO" id="GO:0016020">
    <property type="term" value="C:membrane"/>
    <property type="evidence" value="ECO:0007669"/>
    <property type="project" value="UniProtKB-SubCell"/>
</dbReference>
<dbReference type="InterPro" id="IPR001594">
    <property type="entry name" value="Palmitoyltrfase_DHHC"/>
</dbReference>
<dbReference type="OrthoDB" id="9909019at2759"/>
<keyword evidence="5 10" id="KW-0472">Membrane</keyword>
<dbReference type="PANTHER" id="PTHR22883">
    <property type="entry name" value="ZINC FINGER DHHC DOMAIN CONTAINING PROTEIN"/>
    <property type="match status" value="1"/>
</dbReference>
<name>A0A2C5YGD1_9HYPO</name>
<dbReference type="EC" id="2.3.1.225" evidence="10"/>
<evidence type="ECO:0000256" key="5">
    <source>
        <dbReference type="ARBA" id="ARBA00023136"/>
    </source>
</evidence>
<dbReference type="GO" id="GO:0005794">
    <property type="term" value="C:Golgi apparatus"/>
    <property type="evidence" value="ECO:0007669"/>
    <property type="project" value="TreeGrafter"/>
</dbReference>
<comment type="catalytic activity">
    <reaction evidence="9 10">
        <text>L-cysteinyl-[protein] + hexadecanoyl-CoA = S-hexadecanoyl-L-cysteinyl-[protein] + CoA</text>
        <dbReference type="Rhea" id="RHEA:36683"/>
        <dbReference type="Rhea" id="RHEA-COMP:10131"/>
        <dbReference type="Rhea" id="RHEA-COMP:11032"/>
        <dbReference type="ChEBI" id="CHEBI:29950"/>
        <dbReference type="ChEBI" id="CHEBI:57287"/>
        <dbReference type="ChEBI" id="CHEBI:57379"/>
        <dbReference type="ChEBI" id="CHEBI:74151"/>
        <dbReference type="EC" id="2.3.1.225"/>
    </reaction>
</comment>
<feature type="transmembrane region" description="Helical" evidence="10">
    <location>
        <begin position="266"/>
        <end position="287"/>
    </location>
</feature>
<proteinExistence type="inferred from homology"/>
<evidence type="ECO:0000256" key="6">
    <source>
        <dbReference type="ARBA" id="ARBA00023139"/>
    </source>
</evidence>
<keyword evidence="4 10" id="KW-1133">Transmembrane helix</keyword>
<keyword evidence="6" id="KW-0564">Palmitate</keyword>
<keyword evidence="3 10" id="KW-0812">Transmembrane</keyword>
<dbReference type="AlphaFoldDB" id="A0A2C5YGD1"/>
<reference evidence="12 13" key="1">
    <citation type="submission" date="2017-06" db="EMBL/GenBank/DDBJ databases">
        <title>Ant-infecting Ophiocordyceps genomes reveal a high diversity of potential behavioral manipulation genes and a possible major role for enterotoxins.</title>
        <authorList>
            <person name="De Bekker C."/>
            <person name="Evans H.C."/>
            <person name="Brachmann A."/>
            <person name="Hughes D.P."/>
        </authorList>
    </citation>
    <scope>NUCLEOTIDE SEQUENCE [LARGE SCALE GENOMIC DNA]</scope>
    <source>
        <strain evidence="12 13">Map64</strain>
    </source>
</reference>
<evidence type="ECO:0000256" key="8">
    <source>
        <dbReference type="ARBA" id="ARBA00023315"/>
    </source>
</evidence>
<comment type="subcellular location">
    <subcellularLocation>
        <location evidence="1">Membrane</location>
        <topology evidence="1">Multi-pass membrane protein</topology>
    </subcellularLocation>
</comment>
<accession>A0A2C5YGD1</accession>
<evidence type="ECO:0000256" key="7">
    <source>
        <dbReference type="ARBA" id="ARBA00023288"/>
    </source>
</evidence>
<dbReference type="STRING" id="1399860.A0A2C5YGD1"/>
<feature type="transmembrane region" description="Helical" evidence="10">
    <location>
        <begin position="6"/>
        <end position="28"/>
    </location>
</feature>
<protein>
    <recommendedName>
        <fullName evidence="10">Palmitoyltransferase</fullName>
        <ecNumber evidence="10">2.3.1.225</ecNumber>
    </recommendedName>
</protein>
<dbReference type="EMBL" id="NJET01000012">
    <property type="protein sequence ID" value="PHH65941.1"/>
    <property type="molecule type" value="Genomic_DNA"/>
</dbReference>
<keyword evidence="7" id="KW-0449">Lipoprotein</keyword>
<comment type="caution">
    <text evidence="12">The sequence shown here is derived from an EMBL/GenBank/DDBJ whole genome shotgun (WGS) entry which is preliminary data.</text>
</comment>
<evidence type="ECO:0000256" key="4">
    <source>
        <dbReference type="ARBA" id="ARBA00022989"/>
    </source>
</evidence>
<organism evidence="12 13">
    <name type="scientific">Ophiocordyceps australis</name>
    <dbReference type="NCBI Taxonomy" id="1399860"/>
    <lineage>
        <taxon>Eukaryota</taxon>
        <taxon>Fungi</taxon>
        <taxon>Dikarya</taxon>
        <taxon>Ascomycota</taxon>
        <taxon>Pezizomycotina</taxon>
        <taxon>Sordariomycetes</taxon>
        <taxon>Hypocreomycetidae</taxon>
        <taxon>Hypocreales</taxon>
        <taxon>Ophiocordycipitaceae</taxon>
        <taxon>Ophiocordyceps</taxon>
    </lineage>
</organism>
<dbReference type="Proteomes" id="UP000226192">
    <property type="component" value="Unassembled WGS sequence"/>
</dbReference>
<evidence type="ECO:0000313" key="13">
    <source>
        <dbReference type="Proteomes" id="UP000226192"/>
    </source>
</evidence>
<feature type="transmembrane region" description="Helical" evidence="10">
    <location>
        <begin position="79"/>
        <end position="97"/>
    </location>
</feature>
<sequence>MTPLGWAVAFIITLSFFVFVTFFGRLPAFRRTPIAGLYKLLWIHIPNAALALDKIVTAGRLSRSLASFAHFVMHDRHPTVVVFFIAIMVVAEYLFLPDAWPHLGPMTKLSVLVVVALPYVFLALACAADPGYITASNHAYHMSLFPYDHAIFHPGHHCRTCDFIKPPRSKHCSICKRCIAKADHHCIFINSCVGYGNHHWFLLLLVSTALLTSYGSVLGISLLNVVIRARFPDWALLKPRAISWDRYLAIWGWALQRYVRLGATTLLATLTSPLIWGLFIYTFYLVYSGTTTNESLKWSFFKEDMADGFVFSRTFVPTSNMDPPFCRRWPIQPERILVATDGEPPPHNSPLPGEGEWERVWSLKNVDNIYDLGLRDNLADAFVKNYAFGSLFHDPPAERNRPIRTLGRRL</sequence>
<keyword evidence="2 10" id="KW-0808">Transferase</keyword>
<feature type="transmembrane region" description="Helical" evidence="10">
    <location>
        <begin position="200"/>
        <end position="227"/>
    </location>
</feature>
<dbReference type="GO" id="GO:0005783">
    <property type="term" value="C:endoplasmic reticulum"/>
    <property type="evidence" value="ECO:0007669"/>
    <property type="project" value="TreeGrafter"/>
</dbReference>
<dbReference type="GO" id="GO:0006612">
    <property type="term" value="P:protein targeting to membrane"/>
    <property type="evidence" value="ECO:0007669"/>
    <property type="project" value="TreeGrafter"/>
</dbReference>
<evidence type="ECO:0000259" key="11">
    <source>
        <dbReference type="Pfam" id="PF01529"/>
    </source>
</evidence>
<keyword evidence="13" id="KW-1185">Reference proteome</keyword>
<dbReference type="GO" id="GO:0019706">
    <property type="term" value="F:protein-cysteine S-palmitoyltransferase activity"/>
    <property type="evidence" value="ECO:0007669"/>
    <property type="project" value="UniProtKB-EC"/>
</dbReference>
<evidence type="ECO:0000256" key="10">
    <source>
        <dbReference type="RuleBase" id="RU079119"/>
    </source>
</evidence>
<keyword evidence="8 10" id="KW-0012">Acyltransferase</keyword>
<comment type="similarity">
    <text evidence="10">Belongs to the DHHC palmitoyltransferase family.</text>
</comment>
<feature type="domain" description="Palmitoyltransferase DHHC" evidence="11">
    <location>
        <begin position="153"/>
        <end position="298"/>
    </location>
</feature>
<evidence type="ECO:0000256" key="3">
    <source>
        <dbReference type="ARBA" id="ARBA00022692"/>
    </source>
</evidence>